<feature type="chain" id="PRO_5014881677" description="Lipoprotein" evidence="2">
    <location>
        <begin position="22"/>
        <end position="545"/>
    </location>
</feature>
<sequence length="545" mass="55034">MARFQRLSLILLSSCAALSLAACDGASSVASPGEGAFPPAAPAPTPAPSPTPTPTPGTPAAACPTGTGQALTDVGTIGAFRICRLPTLITNLTLPSKAAAPGVAYEINGRVDVGVDRGSQGLIGQAGSFTIGAGAVLFANTTNADNDFLIVNRGSTINAQGTAAAPIIFTAQQNLAGTTNDDSQGLWGGVIIAGRAPVANCIAGANDAAGSSTTCENVVEGTGNALYGGNAAGDTSGVFQYVQIRYSGTVISPNNELQGLTLAGVGSGTTIDHVQVHNSSDDGIEIFGGTSQARHLVITGADDDGLDFDVGWRGLVQFLITAQKPGLTTTDTYSMEIDSSFAPATGANPEDALPRTWGRVANATLIQTNTSTSNPLAAIRLRGSADLTLVNSILVTPGNCLVTEAGTADRGTVRAANPALQDQGPPRFNSIYFACGTALTRENTVNGQLITNAEQAAFFTTAPSSGNTTDGTAANALQNGYFPTATTLAVAPFNAASLNSSGSAFLTTTTYIGAVSGPTDTWFQGWTCNSNRASFGTTSGACTGF</sequence>
<dbReference type="AlphaFoldDB" id="A0A2K8ME25"/>
<protein>
    <recommendedName>
        <fullName evidence="5">Lipoprotein</fullName>
    </recommendedName>
</protein>
<evidence type="ECO:0008006" key="5">
    <source>
        <dbReference type="Google" id="ProtNLM"/>
    </source>
</evidence>
<evidence type="ECO:0000256" key="2">
    <source>
        <dbReference type="SAM" id="SignalP"/>
    </source>
</evidence>
<evidence type="ECO:0000313" key="4">
    <source>
        <dbReference type="Proteomes" id="UP000229081"/>
    </source>
</evidence>
<feature type="region of interest" description="Disordered" evidence="1">
    <location>
        <begin position="33"/>
        <end position="62"/>
    </location>
</feature>
<proteinExistence type="predicted"/>
<name>A0A2K8ME25_9SPHN</name>
<keyword evidence="4" id="KW-1185">Reference proteome</keyword>
<dbReference type="RefSeq" id="WP_100280607.1">
    <property type="nucleotide sequence ID" value="NZ_CP024923.1"/>
</dbReference>
<dbReference type="PANTHER" id="PTHR41339">
    <property type="entry name" value="LIPL48"/>
    <property type="match status" value="1"/>
</dbReference>
<evidence type="ECO:0000313" key="3">
    <source>
        <dbReference type="EMBL" id="ATY30796.1"/>
    </source>
</evidence>
<dbReference type="PROSITE" id="PS51257">
    <property type="entry name" value="PROKAR_LIPOPROTEIN"/>
    <property type="match status" value="1"/>
</dbReference>
<organism evidence="3 4">
    <name type="scientific">Sphingomonas psychrotolerans</name>
    <dbReference type="NCBI Taxonomy" id="1327635"/>
    <lineage>
        <taxon>Bacteria</taxon>
        <taxon>Pseudomonadati</taxon>
        <taxon>Pseudomonadota</taxon>
        <taxon>Alphaproteobacteria</taxon>
        <taxon>Sphingomonadales</taxon>
        <taxon>Sphingomonadaceae</taxon>
        <taxon>Sphingomonas</taxon>
    </lineage>
</organism>
<dbReference type="PANTHER" id="PTHR41339:SF1">
    <property type="entry name" value="SECRETED PROTEIN"/>
    <property type="match status" value="1"/>
</dbReference>
<dbReference type="KEGG" id="sphc:CVN68_01305"/>
<accession>A0A2K8ME25</accession>
<dbReference type="OrthoDB" id="237393at2"/>
<gene>
    <name evidence="3" type="ORF">CVN68_01305</name>
</gene>
<keyword evidence="2" id="KW-0732">Signal</keyword>
<dbReference type="EMBL" id="CP024923">
    <property type="protein sequence ID" value="ATY30796.1"/>
    <property type="molecule type" value="Genomic_DNA"/>
</dbReference>
<dbReference type="Proteomes" id="UP000229081">
    <property type="component" value="Chromosome"/>
</dbReference>
<evidence type="ECO:0000256" key="1">
    <source>
        <dbReference type="SAM" id="MobiDB-lite"/>
    </source>
</evidence>
<reference evidence="3 4" key="1">
    <citation type="submission" date="2017-11" db="EMBL/GenBank/DDBJ databases">
        <title>Complete genome sequence of Sphingomonas sp. Strain Cra20, a psychrotolerant potential plant growth promoting rhizobacteria.</title>
        <authorList>
            <person name="Luo Y."/>
        </authorList>
    </citation>
    <scope>NUCLEOTIDE SEQUENCE [LARGE SCALE GENOMIC DNA]</scope>
    <source>
        <strain evidence="3 4">Cra20</strain>
    </source>
</reference>
<feature type="compositionally biased region" description="Pro residues" evidence="1">
    <location>
        <begin position="39"/>
        <end position="57"/>
    </location>
</feature>
<feature type="signal peptide" evidence="2">
    <location>
        <begin position="1"/>
        <end position="21"/>
    </location>
</feature>